<dbReference type="EMBL" id="JAECZO010000083">
    <property type="protein sequence ID" value="KAK7196712.1"/>
    <property type="molecule type" value="Genomic_DNA"/>
</dbReference>
<accession>A0AAW0ERC9</accession>
<keyword evidence="4" id="KW-1185">Reference proteome</keyword>
<gene>
    <name evidence="3" type="ORF">NESM_000610600</name>
</gene>
<evidence type="ECO:0000256" key="2">
    <source>
        <dbReference type="SAM" id="MobiDB-lite"/>
    </source>
</evidence>
<feature type="compositionally biased region" description="Basic and acidic residues" evidence="2">
    <location>
        <begin position="125"/>
        <end position="141"/>
    </location>
</feature>
<dbReference type="Proteomes" id="UP001430356">
    <property type="component" value="Unassembled WGS sequence"/>
</dbReference>
<feature type="region of interest" description="Disordered" evidence="2">
    <location>
        <begin position="211"/>
        <end position="231"/>
    </location>
</feature>
<organism evidence="3 4">
    <name type="scientific">Novymonas esmeraldas</name>
    <dbReference type="NCBI Taxonomy" id="1808958"/>
    <lineage>
        <taxon>Eukaryota</taxon>
        <taxon>Discoba</taxon>
        <taxon>Euglenozoa</taxon>
        <taxon>Kinetoplastea</taxon>
        <taxon>Metakinetoplastina</taxon>
        <taxon>Trypanosomatida</taxon>
        <taxon>Trypanosomatidae</taxon>
        <taxon>Novymonas</taxon>
    </lineage>
</organism>
<sequence length="249" mass="28804">MAAAASCDRVVAVEVAEEHFSLQKRLAKMEREAEQQRQAAEYESRFDGTVDTSVNDRTRRRNIALQEEIAGLEGQLKELQMINVTDLQHEYTRLDNRRAHLLNEIAGLRRVLANQSKEVRRATRTVNDQHELRRQNNEHHASSNADIHMFREKRESLAKETQRLIAKERRLVTELESLPAPGEDHEVVAGRLREDNVKKDQTIARLEATLKEEQKKSGAHPVEADPADDIQHLREEYVRLNDQVKRSKQ</sequence>
<evidence type="ECO:0000256" key="1">
    <source>
        <dbReference type="SAM" id="Coils"/>
    </source>
</evidence>
<evidence type="ECO:0000313" key="4">
    <source>
        <dbReference type="Proteomes" id="UP001430356"/>
    </source>
</evidence>
<feature type="region of interest" description="Disordered" evidence="2">
    <location>
        <begin position="125"/>
        <end position="147"/>
    </location>
</feature>
<feature type="coiled-coil region" evidence="1">
    <location>
        <begin position="12"/>
        <end position="125"/>
    </location>
</feature>
<dbReference type="AlphaFoldDB" id="A0AAW0ERC9"/>
<keyword evidence="1" id="KW-0175">Coiled coil</keyword>
<protein>
    <submittedName>
        <fullName evidence="3">Uncharacterized protein</fullName>
    </submittedName>
</protein>
<reference evidence="3 4" key="1">
    <citation type="journal article" date="2021" name="MBio">
        <title>A New Model Trypanosomatid, Novymonas esmeraldas: Genomic Perception of Its 'Candidatus Pandoraea novymonadis' Endosymbiont.</title>
        <authorList>
            <person name="Zakharova A."/>
            <person name="Saura A."/>
            <person name="Butenko A."/>
            <person name="Podesvova L."/>
            <person name="Warmusova S."/>
            <person name="Kostygov A.Y."/>
            <person name="Nenarokova A."/>
            <person name="Lukes J."/>
            <person name="Opperdoes F.R."/>
            <person name="Yurchenko V."/>
        </authorList>
    </citation>
    <scope>NUCLEOTIDE SEQUENCE [LARGE SCALE GENOMIC DNA]</scope>
    <source>
        <strain evidence="3 4">E262AT.01</strain>
    </source>
</reference>
<proteinExistence type="predicted"/>
<comment type="caution">
    <text evidence="3">The sequence shown here is derived from an EMBL/GenBank/DDBJ whole genome shotgun (WGS) entry which is preliminary data.</text>
</comment>
<evidence type="ECO:0000313" key="3">
    <source>
        <dbReference type="EMBL" id="KAK7196712.1"/>
    </source>
</evidence>
<name>A0AAW0ERC9_9TRYP</name>